<reference evidence="1 2" key="1">
    <citation type="submission" date="2024-04" db="EMBL/GenBank/DDBJ databases">
        <title>Tritrichomonas musculus Genome.</title>
        <authorList>
            <person name="Alves-Ferreira E."/>
            <person name="Grigg M."/>
            <person name="Lorenzi H."/>
            <person name="Galac M."/>
        </authorList>
    </citation>
    <scope>NUCLEOTIDE SEQUENCE [LARGE SCALE GENOMIC DNA]</scope>
    <source>
        <strain evidence="1 2">EAF2021</strain>
    </source>
</reference>
<proteinExistence type="predicted"/>
<keyword evidence="2" id="KW-1185">Reference proteome</keyword>
<sequence length="181" mass="20845">MLCLNIQMQSFELQKGIVQDNDTLRVSVTALPGDQKQAFSFEAKKMLTTRPFFSVKINEKTERILIVMRKKSFSQKDPIFASTVITKDQIPTKFNDITNTEMKTIKLLEPVQRSGKKGSDRKTVGKFEIQFTLTEELPSTNKNTIKQINKNKNGKGYSKMNSFFDDENERNNFLFTDLITN</sequence>
<name>A0ABR2GTE9_9EUKA</name>
<evidence type="ECO:0000313" key="2">
    <source>
        <dbReference type="Proteomes" id="UP001470230"/>
    </source>
</evidence>
<dbReference type="Proteomes" id="UP001470230">
    <property type="component" value="Unassembled WGS sequence"/>
</dbReference>
<organism evidence="1 2">
    <name type="scientific">Tritrichomonas musculus</name>
    <dbReference type="NCBI Taxonomy" id="1915356"/>
    <lineage>
        <taxon>Eukaryota</taxon>
        <taxon>Metamonada</taxon>
        <taxon>Parabasalia</taxon>
        <taxon>Tritrichomonadida</taxon>
        <taxon>Tritrichomonadidae</taxon>
        <taxon>Tritrichomonas</taxon>
    </lineage>
</organism>
<gene>
    <name evidence="1" type="ORF">M9Y10_036652</name>
</gene>
<protein>
    <submittedName>
        <fullName evidence="1">Uncharacterized protein</fullName>
    </submittedName>
</protein>
<comment type="caution">
    <text evidence="1">The sequence shown here is derived from an EMBL/GenBank/DDBJ whole genome shotgun (WGS) entry which is preliminary data.</text>
</comment>
<accession>A0ABR2GTE9</accession>
<evidence type="ECO:0000313" key="1">
    <source>
        <dbReference type="EMBL" id="KAK8837223.1"/>
    </source>
</evidence>
<dbReference type="EMBL" id="JAPFFF010000060">
    <property type="protein sequence ID" value="KAK8837223.1"/>
    <property type="molecule type" value="Genomic_DNA"/>
</dbReference>